<keyword evidence="1" id="KW-0812">Transmembrane</keyword>
<dbReference type="AlphaFoldDB" id="A0A645C008"/>
<evidence type="ECO:0000256" key="1">
    <source>
        <dbReference type="SAM" id="Phobius"/>
    </source>
</evidence>
<proteinExistence type="predicted"/>
<feature type="transmembrane region" description="Helical" evidence="1">
    <location>
        <begin position="21"/>
        <end position="46"/>
    </location>
</feature>
<keyword evidence="1" id="KW-0472">Membrane</keyword>
<protein>
    <submittedName>
        <fullName evidence="2">Uncharacterized protein</fullName>
    </submittedName>
</protein>
<name>A0A645C008_9ZZZZ</name>
<organism evidence="2">
    <name type="scientific">bioreactor metagenome</name>
    <dbReference type="NCBI Taxonomy" id="1076179"/>
    <lineage>
        <taxon>unclassified sequences</taxon>
        <taxon>metagenomes</taxon>
        <taxon>ecological metagenomes</taxon>
    </lineage>
</organism>
<dbReference type="EMBL" id="VSSQ01023608">
    <property type="protein sequence ID" value="MPM70668.1"/>
    <property type="molecule type" value="Genomic_DNA"/>
</dbReference>
<reference evidence="2" key="1">
    <citation type="submission" date="2019-08" db="EMBL/GenBank/DDBJ databases">
        <authorList>
            <person name="Kucharzyk K."/>
            <person name="Murdoch R.W."/>
            <person name="Higgins S."/>
            <person name="Loffler F."/>
        </authorList>
    </citation>
    <scope>NUCLEOTIDE SEQUENCE</scope>
</reference>
<sequence length="84" mass="8792">MFWGGVFTSELTQHQLTRRSLIGFCTGCVCATLFFLSAVALLGGVVDTLLPAIANTILNAFVGCVLVVLGTSRALRAVSTKSSV</sequence>
<keyword evidence="1" id="KW-1133">Transmembrane helix</keyword>
<gene>
    <name evidence="2" type="ORF">SDC9_117624</name>
</gene>
<evidence type="ECO:0000313" key="2">
    <source>
        <dbReference type="EMBL" id="MPM70668.1"/>
    </source>
</evidence>
<feature type="transmembrane region" description="Helical" evidence="1">
    <location>
        <begin position="52"/>
        <end position="71"/>
    </location>
</feature>
<accession>A0A645C008</accession>
<comment type="caution">
    <text evidence="2">The sequence shown here is derived from an EMBL/GenBank/DDBJ whole genome shotgun (WGS) entry which is preliminary data.</text>
</comment>